<feature type="region of interest" description="Disordered" evidence="2">
    <location>
        <begin position="193"/>
        <end position="303"/>
    </location>
</feature>
<comment type="similarity">
    <text evidence="1">Belongs to the UPF0355 family.</text>
</comment>
<name>A0ABZ3CFZ5_9STAP</name>
<evidence type="ECO:0000259" key="3">
    <source>
        <dbReference type="Pfam" id="PF09557"/>
    </source>
</evidence>
<dbReference type="Pfam" id="PF09557">
    <property type="entry name" value="DUF2382"/>
    <property type="match status" value="1"/>
</dbReference>
<feature type="domain" description="General stress protein 17M-like" evidence="4">
    <location>
        <begin position="3"/>
        <end position="96"/>
    </location>
</feature>
<dbReference type="PANTHER" id="PTHR38463:SF1">
    <property type="entry name" value="STRESS RESPONSE PROTEIN YSNF"/>
    <property type="match status" value="1"/>
</dbReference>
<dbReference type="EMBL" id="CP138333">
    <property type="protein sequence ID" value="WZX28982.1"/>
    <property type="molecule type" value="Genomic_DNA"/>
</dbReference>
<evidence type="ECO:0000256" key="1">
    <source>
        <dbReference type="ARBA" id="ARBA00008128"/>
    </source>
</evidence>
<feature type="domain" description="DUF2382" evidence="3">
    <location>
        <begin position="154"/>
        <end position="265"/>
    </location>
</feature>
<feature type="compositionally biased region" description="Basic and acidic residues" evidence="2">
    <location>
        <begin position="193"/>
        <end position="214"/>
    </location>
</feature>
<feature type="compositionally biased region" description="Low complexity" evidence="2">
    <location>
        <begin position="119"/>
        <end position="129"/>
    </location>
</feature>
<evidence type="ECO:0000313" key="5">
    <source>
        <dbReference type="EMBL" id="WZX28982.1"/>
    </source>
</evidence>
<feature type="compositionally biased region" description="Basic and acidic residues" evidence="2">
    <location>
        <begin position="224"/>
        <end position="262"/>
    </location>
</feature>
<evidence type="ECO:0000313" key="6">
    <source>
        <dbReference type="Proteomes" id="UP001455384"/>
    </source>
</evidence>
<dbReference type="InterPro" id="IPR052967">
    <property type="entry name" value="Stress_Response_Assoc"/>
</dbReference>
<dbReference type="InterPro" id="IPR025889">
    <property type="entry name" value="GSP17M-like_dom"/>
</dbReference>
<sequence length="303" mass="33828">MRKIETFNTEQEAISRIDQLKTEGVEENQITIVSNRDLEAGGAFGDYSGVKVKSSEGSAWDKVVSFFTGDAPEEQAVNDMNLTAAEEQEYREALDADKILLYVDGTATVEGQGTGVAGGPAATGTAGAYAERDERDLTDRNLADRDVTSDEESLKLHEERVNVDKENVKTGEVNIDKHTETERQEFDVPVEREEVTVERRPVDDNRPAGDRDLTDDNESIRVPVNEERVNVDKEDVVSEEVVVKKDKVRDTEHVSEDVRREDVDIDEETAGRTTGRAGRDGLRDEDETLKDGLTDDPRRDDRI</sequence>
<dbReference type="PANTHER" id="PTHR38463">
    <property type="entry name" value="STRESS RESPONSE PROTEIN YSNF"/>
    <property type="match status" value="1"/>
</dbReference>
<accession>A0ABZ3CFZ5</accession>
<dbReference type="Proteomes" id="UP001455384">
    <property type="component" value="Chromosome"/>
</dbReference>
<gene>
    <name evidence="5" type="ORF">RQP18_09980</name>
</gene>
<dbReference type="RefSeq" id="WP_342387556.1">
    <property type="nucleotide sequence ID" value="NZ_CP138333.2"/>
</dbReference>
<proteinExistence type="inferred from homology"/>
<feature type="compositionally biased region" description="Basic and acidic residues" evidence="2">
    <location>
        <begin position="289"/>
        <end position="303"/>
    </location>
</feature>
<protein>
    <submittedName>
        <fullName evidence="5">YsnF/AvaK domain-containing protein</fullName>
    </submittedName>
</protein>
<dbReference type="InterPro" id="IPR019060">
    <property type="entry name" value="DUF2382"/>
</dbReference>
<reference evidence="6" key="1">
    <citation type="submission" date="2023-10" db="EMBL/GenBank/DDBJ databases">
        <title>Genome analysis and identification of Salinococcus sp. Bachu38 nov., a PGPR from the rhizosphere of Tamarix.</title>
        <authorList>
            <person name="Liang Z."/>
            <person name="Zhang X."/>
            <person name="Jia J."/>
            <person name="Chen X."/>
            <person name="Wang Y."/>
            <person name="Wang Q."/>
            <person name="Wang R."/>
        </authorList>
    </citation>
    <scope>NUCLEOTIDE SEQUENCE [LARGE SCALE GENOMIC DNA]</scope>
    <source>
        <strain evidence="6">Bachu38</strain>
    </source>
</reference>
<evidence type="ECO:0000259" key="4">
    <source>
        <dbReference type="Pfam" id="PF11181"/>
    </source>
</evidence>
<dbReference type="Pfam" id="PF11181">
    <property type="entry name" value="YflT"/>
    <property type="match status" value="1"/>
</dbReference>
<feature type="region of interest" description="Disordered" evidence="2">
    <location>
        <begin position="114"/>
        <end position="152"/>
    </location>
</feature>
<dbReference type="NCBIfam" id="TIGR02271">
    <property type="entry name" value="YsnF/AvaK domain"/>
    <property type="match status" value="1"/>
</dbReference>
<feature type="compositionally biased region" description="Basic and acidic residues" evidence="2">
    <location>
        <begin position="130"/>
        <end position="152"/>
    </location>
</feature>
<organism evidence="5 6">
    <name type="scientific">Salinicoccus bachuensis</name>
    <dbReference type="NCBI Taxonomy" id="3136731"/>
    <lineage>
        <taxon>Bacteria</taxon>
        <taxon>Bacillati</taxon>
        <taxon>Bacillota</taxon>
        <taxon>Bacilli</taxon>
        <taxon>Bacillales</taxon>
        <taxon>Staphylococcaceae</taxon>
        <taxon>Salinicoccus</taxon>
    </lineage>
</organism>
<evidence type="ECO:0000256" key="2">
    <source>
        <dbReference type="SAM" id="MobiDB-lite"/>
    </source>
</evidence>
<keyword evidence="6" id="KW-1185">Reference proteome</keyword>